<proteinExistence type="predicted"/>
<dbReference type="PROSITE" id="PS51186">
    <property type="entry name" value="GNAT"/>
    <property type="match status" value="1"/>
</dbReference>
<protein>
    <submittedName>
        <fullName evidence="3">GNAT family N-acetyltransferase</fullName>
    </submittedName>
</protein>
<keyword evidence="3" id="KW-0614">Plasmid</keyword>
<dbReference type="GO" id="GO:0016747">
    <property type="term" value="F:acyltransferase activity, transferring groups other than amino-acyl groups"/>
    <property type="evidence" value="ECO:0007669"/>
    <property type="project" value="InterPro"/>
</dbReference>
<dbReference type="PANTHER" id="PTHR43617">
    <property type="entry name" value="L-AMINO ACID N-ACETYLTRANSFERASE"/>
    <property type="match status" value="1"/>
</dbReference>
<dbReference type="GeneID" id="56030983"/>
<sequence>MENALLGSEFDARPPDSSSSGDHVGSRSLPTWTAIDGRDRELAFAAIEYASWEEIDGVVAMYDDFEEKHAAQGLPPRKGDDIREWLTALRCGLHVVARHDGRTVGHATLVSGEESDVGSGSGDEREAGHELAIFVHQDYRNAGVGTHLLRTLLSYAGTVGVERVWLMVERHNRAAIALYDDVGFETVEVSGGTVEMELDLDESAVSRLPANPA</sequence>
<dbReference type="EMBL" id="CP058530">
    <property type="protein sequence ID" value="QLG29711.1"/>
    <property type="molecule type" value="Genomic_DNA"/>
</dbReference>
<dbReference type="InterPro" id="IPR050276">
    <property type="entry name" value="MshD_Acetyltransferase"/>
</dbReference>
<dbReference type="InterPro" id="IPR000182">
    <property type="entry name" value="GNAT_dom"/>
</dbReference>
<dbReference type="Gene3D" id="3.40.630.30">
    <property type="match status" value="1"/>
</dbReference>
<dbReference type="AlphaFoldDB" id="A0A7D5GKD8"/>
<dbReference type="CDD" id="cd04301">
    <property type="entry name" value="NAT_SF"/>
    <property type="match status" value="1"/>
</dbReference>
<dbReference type="Proteomes" id="UP000509750">
    <property type="component" value="Plasmid unnamed1"/>
</dbReference>
<reference evidence="3 4" key="1">
    <citation type="submission" date="2020-07" db="EMBL/GenBank/DDBJ databases">
        <title>Gai3-2, isolated from salt lake.</title>
        <authorList>
            <person name="Cui H."/>
            <person name="Shi X."/>
        </authorList>
    </citation>
    <scope>NUCLEOTIDE SEQUENCE [LARGE SCALE GENOMIC DNA]</scope>
    <source>
        <strain evidence="3 4">Gai3-2</strain>
        <plasmid evidence="3 4">unnamed1</plasmid>
    </source>
</reference>
<dbReference type="KEGG" id="halg:HUG10_19080"/>
<keyword evidence="4" id="KW-1185">Reference proteome</keyword>
<organism evidence="3 4">
    <name type="scientific">Halorarum halophilum</name>
    <dbReference type="NCBI Taxonomy" id="2743090"/>
    <lineage>
        <taxon>Archaea</taxon>
        <taxon>Methanobacteriati</taxon>
        <taxon>Methanobacteriota</taxon>
        <taxon>Stenosarchaea group</taxon>
        <taxon>Halobacteria</taxon>
        <taxon>Halobacteriales</taxon>
        <taxon>Haloferacaceae</taxon>
        <taxon>Halorarum</taxon>
    </lineage>
</organism>
<dbReference type="Pfam" id="PF00583">
    <property type="entry name" value="Acetyltransf_1"/>
    <property type="match status" value="1"/>
</dbReference>
<evidence type="ECO:0000256" key="1">
    <source>
        <dbReference type="SAM" id="MobiDB-lite"/>
    </source>
</evidence>
<evidence type="ECO:0000313" key="3">
    <source>
        <dbReference type="EMBL" id="QLG29711.1"/>
    </source>
</evidence>
<name>A0A7D5GKD8_9EURY</name>
<feature type="region of interest" description="Disordered" evidence="1">
    <location>
        <begin position="1"/>
        <end position="30"/>
    </location>
</feature>
<accession>A0A7D5GKD8</accession>
<evidence type="ECO:0000313" key="4">
    <source>
        <dbReference type="Proteomes" id="UP000509750"/>
    </source>
</evidence>
<dbReference type="RefSeq" id="WP_179171285.1">
    <property type="nucleotide sequence ID" value="NZ_CP058530.1"/>
</dbReference>
<feature type="compositionally biased region" description="Low complexity" evidence="1">
    <location>
        <begin position="16"/>
        <end position="28"/>
    </location>
</feature>
<dbReference type="OrthoDB" id="339006at2157"/>
<keyword evidence="3" id="KW-0808">Transferase</keyword>
<geneLocation type="plasmid" evidence="3 4">
    <name>unnamed1</name>
</geneLocation>
<dbReference type="PANTHER" id="PTHR43617:SF20">
    <property type="entry name" value="N-ALPHA-ACETYLTRANSFERASE RIMI"/>
    <property type="match status" value="1"/>
</dbReference>
<evidence type="ECO:0000259" key="2">
    <source>
        <dbReference type="PROSITE" id="PS51186"/>
    </source>
</evidence>
<dbReference type="InterPro" id="IPR016181">
    <property type="entry name" value="Acyl_CoA_acyltransferase"/>
</dbReference>
<gene>
    <name evidence="3" type="ORF">HUG10_19080</name>
</gene>
<dbReference type="SUPFAM" id="SSF55729">
    <property type="entry name" value="Acyl-CoA N-acyltransferases (Nat)"/>
    <property type="match status" value="1"/>
</dbReference>
<feature type="domain" description="N-acetyltransferase" evidence="2">
    <location>
        <begin position="45"/>
        <end position="201"/>
    </location>
</feature>